<keyword evidence="2" id="KW-0732">Signal</keyword>
<dbReference type="EMBL" id="NJIH01000004">
    <property type="protein sequence ID" value="OWT61768.1"/>
    <property type="molecule type" value="Genomic_DNA"/>
</dbReference>
<evidence type="ECO:0000313" key="3">
    <source>
        <dbReference type="EMBL" id="OWT61768.1"/>
    </source>
</evidence>
<dbReference type="GO" id="GO:0009297">
    <property type="term" value="P:pilus assembly"/>
    <property type="evidence" value="ECO:0007669"/>
    <property type="project" value="InterPro"/>
</dbReference>
<organism evidence="3 4">
    <name type="scientific">Candidimonas nitroreducens</name>
    <dbReference type="NCBI Taxonomy" id="683354"/>
    <lineage>
        <taxon>Bacteria</taxon>
        <taxon>Pseudomonadati</taxon>
        <taxon>Pseudomonadota</taxon>
        <taxon>Betaproteobacteria</taxon>
        <taxon>Burkholderiales</taxon>
        <taxon>Alcaligenaceae</taxon>
        <taxon>Candidimonas</taxon>
    </lineage>
</organism>
<feature type="region of interest" description="Disordered" evidence="1">
    <location>
        <begin position="45"/>
        <end position="85"/>
    </location>
</feature>
<protein>
    <recommendedName>
        <fullName evidence="5">Autotransporter domain-containing protein</fullName>
    </recommendedName>
</protein>
<dbReference type="Proteomes" id="UP000214603">
    <property type="component" value="Unassembled WGS sequence"/>
</dbReference>
<feature type="signal peptide" evidence="2">
    <location>
        <begin position="1"/>
        <end position="20"/>
    </location>
</feature>
<dbReference type="GO" id="GO:0015473">
    <property type="term" value="F:fimbrial usher porin activity"/>
    <property type="evidence" value="ECO:0007669"/>
    <property type="project" value="InterPro"/>
</dbReference>
<evidence type="ECO:0008006" key="5">
    <source>
        <dbReference type="Google" id="ProtNLM"/>
    </source>
</evidence>
<dbReference type="PANTHER" id="PTHR30451:SF5">
    <property type="entry name" value="SLR0019 PROTEIN"/>
    <property type="match status" value="1"/>
</dbReference>
<comment type="caution">
    <text evidence="3">The sequence shown here is derived from an EMBL/GenBank/DDBJ whole genome shotgun (WGS) entry which is preliminary data.</text>
</comment>
<reference evidence="4" key="1">
    <citation type="submission" date="2017-06" db="EMBL/GenBank/DDBJ databases">
        <title>Herbaspirillum phytohormonus sp. nov., isolated from the root nodule of Robinia pseudoacacia in lead-zinc mine.</title>
        <authorList>
            <person name="Fan M."/>
            <person name="Lin Y."/>
        </authorList>
    </citation>
    <scope>NUCLEOTIDE SEQUENCE [LARGE SCALE GENOMIC DNA]</scope>
    <source>
        <strain evidence="4">SC-089</strain>
    </source>
</reference>
<dbReference type="PANTHER" id="PTHR30451">
    <property type="entry name" value="OUTER MEMBRANE USHER PROTEIN"/>
    <property type="match status" value="1"/>
</dbReference>
<dbReference type="InterPro" id="IPR000015">
    <property type="entry name" value="Fimb_usher"/>
</dbReference>
<proteinExistence type="predicted"/>
<dbReference type="RefSeq" id="WP_088602855.1">
    <property type="nucleotide sequence ID" value="NZ_NJIH01000004.1"/>
</dbReference>
<keyword evidence="4" id="KW-1185">Reference proteome</keyword>
<evidence type="ECO:0000313" key="4">
    <source>
        <dbReference type="Proteomes" id="UP000214603"/>
    </source>
</evidence>
<evidence type="ECO:0000256" key="2">
    <source>
        <dbReference type="SAM" id="SignalP"/>
    </source>
</evidence>
<gene>
    <name evidence="3" type="ORF">CEY11_07960</name>
</gene>
<name>A0A225MKJ6_9BURK</name>
<feature type="chain" id="PRO_5012240132" description="Autotransporter domain-containing protein" evidence="2">
    <location>
        <begin position="21"/>
        <end position="379"/>
    </location>
</feature>
<dbReference type="OrthoDB" id="8676179at2"/>
<sequence length="379" mass="39784">MKISTVLAGVAAGLMIPAGAAVHAQADIAQNGPTLRDLAPVQTYSVPDNDRVAPRPLPPPDDGDAGSGLRVDDAAAPAADQPEPLDLKGTWRRLRPAYAPGAWQPMGLDVLDDRAPASGQTMASLGWSLGSKNWRYTSSGGLGLTLGNVSPTTPAWASSPTLGGVGFSNGLSQGATAAGQWQYSAMVGALDYTPSGAEGGLDYGPAAGASVLRYGLSNDLTLESQLETAPSMNTIGLGGTYDMRQWGAWSAGVARATQEMDDGMRYRVGYQTSLLGRLQLSWLGERRSAGFSDLSLYRNFADNEAQTSNLWKLTVPLDGYGSLSGSYQATETPSGPPVEVFGVSHQFALSQNVKLALQAQRQRYTGDYDVGLQLSIPLN</sequence>
<dbReference type="GO" id="GO:0009279">
    <property type="term" value="C:cell outer membrane"/>
    <property type="evidence" value="ECO:0007669"/>
    <property type="project" value="TreeGrafter"/>
</dbReference>
<evidence type="ECO:0000256" key="1">
    <source>
        <dbReference type="SAM" id="MobiDB-lite"/>
    </source>
</evidence>
<accession>A0A225MKJ6</accession>
<dbReference type="AlphaFoldDB" id="A0A225MKJ6"/>